<accession>A0A7S2PA62</accession>
<proteinExistence type="predicted"/>
<gene>
    <name evidence="1" type="ORF">BRAN1462_LOCUS32605</name>
</gene>
<dbReference type="AlphaFoldDB" id="A0A7S2PA62"/>
<dbReference type="EMBL" id="HBGW01051313">
    <property type="protein sequence ID" value="CAD9585086.1"/>
    <property type="molecule type" value="Transcribed_RNA"/>
</dbReference>
<name>A0A7S2PA62_9DINO</name>
<evidence type="ECO:0000313" key="1">
    <source>
        <dbReference type="EMBL" id="CAD9585086.1"/>
    </source>
</evidence>
<organism evidence="1">
    <name type="scientific">Zooxanthella nutricula</name>
    <dbReference type="NCBI Taxonomy" id="1333877"/>
    <lineage>
        <taxon>Eukaryota</taxon>
        <taxon>Sar</taxon>
        <taxon>Alveolata</taxon>
        <taxon>Dinophyceae</taxon>
        <taxon>Peridiniales</taxon>
        <taxon>Peridiniales incertae sedis</taxon>
        <taxon>Zooxanthella</taxon>
    </lineage>
</organism>
<protein>
    <submittedName>
        <fullName evidence="1">Uncharacterized protein</fullName>
    </submittedName>
</protein>
<reference evidence="1" key="1">
    <citation type="submission" date="2021-01" db="EMBL/GenBank/DDBJ databases">
        <authorList>
            <person name="Corre E."/>
            <person name="Pelletier E."/>
            <person name="Niang G."/>
            <person name="Scheremetjew M."/>
            <person name="Finn R."/>
            <person name="Kale V."/>
            <person name="Holt S."/>
            <person name="Cochrane G."/>
            <person name="Meng A."/>
            <person name="Brown T."/>
            <person name="Cohen L."/>
        </authorList>
    </citation>
    <scope>NUCLEOTIDE SEQUENCE</scope>
    <source>
        <strain evidence="1">RCC3387</strain>
    </source>
</reference>
<sequence length="163" mass="17895">MALGGVAGALLGTGAAPEAWALESRPGVASVDADDDVEQVKAQKMSPEQVAKMKAKREAFDKKSAEDLNQFREWFTVFANDDTPIPSKIELMGKMQDMVKRDRMLPLGITRGDIVKGVRSVKAASGCVKRKTKEGECKDLEKGYQKLLGQIDKVSDRQLVQNR</sequence>